<dbReference type="GO" id="GO:0003676">
    <property type="term" value="F:nucleic acid binding"/>
    <property type="evidence" value="ECO:0007669"/>
    <property type="project" value="InterPro"/>
</dbReference>
<protein>
    <recommendedName>
        <fullName evidence="14">U5 small nuclear ribonucleoprotein 200 kDa helicase</fullName>
    </recommendedName>
</protein>
<dbReference type="Gene3D" id="1.10.3380.10">
    <property type="entry name" value="Sec63 N-terminal domain-like domain"/>
    <property type="match status" value="2"/>
</dbReference>
<dbReference type="InterPro" id="IPR011545">
    <property type="entry name" value="DEAD/DEAH_box_helicase_dom"/>
</dbReference>
<dbReference type="InterPro" id="IPR004179">
    <property type="entry name" value="Sec63-dom"/>
</dbReference>
<dbReference type="SMART" id="SM00490">
    <property type="entry name" value="HELICc"/>
    <property type="match status" value="2"/>
</dbReference>
<dbReference type="PIRSF" id="PIRSF039073">
    <property type="entry name" value="BRR2"/>
    <property type="match status" value="1"/>
</dbReference>
<dbReference type="CTD" id="8235874"/>
<sequence>MEIDVPFFLEIANCRRFTEYLRKHSKIESSVKCMNETELTKLDYEKILTRAKCESTQNSFNEKFCSNESKELIHSSASYIFQLLLNEKMVLQKHIESLKQLFGVVSPSDVKYLFEAIKEISFNLDEDVLQLFNNNSNEKNYRFLENNTPYVPLNSIEWDARYKDKHKLTSFSQAVKNFDNDNKIVNEISNYLSQTKSITKDVMNTEDFAQIIINLLKTSKSNEELQNELFDILGFDHFELIQSLLDHRKEIIQNNSESPTASSSQTKGMGKRMLHFIIIIITLFNTFTIVFLVPTSKSVAFTNERENHSQTQFETEARKISERLELGVVERNLNDIFFRPDPSKSIYSNYENNKTSEKSSLFKKKVPTTVKYPNVYDLKESMKTTPGYVAGTKILLPEGVERQFKPSYEEISIPLSEKPPADVGQKIIGVNALNKIGQLAFEGIKSLNKIQSVVFDAAYHSNENLLICAPTGAGKTNIAMLTTAHQIEQHVENGVIKKDSFKIVYIAPMKALAAEITKNFNKRLNPLGLLVKELTGDMQLTKSEILETQMLVTTPEKWDVVTRKGTGDIALTKLVKLLIFDEVHLLHGDRGPVVEALVARTLRQVESSQSMIRIVGLSATLPNYLDVAKFLRVNPHVGLFFFDSRFRPVPLKQTFIGVKATKPLQQMNDMDNVCYEKVLEQVQKGHQVMVFVHTRNGTIRTANVLKELAMKDNQLDAFQPDESPKFTLAKKSISRLKNKQVAELFPLGFACHHAGMLRADRTIIENYFGDGLIKVLVCTSTLAWGVNLPAHAVIIRGTEIYDAKHGSFVDLGILDVLQIFGRAGRPQFDTSGHGIIITSHDKLSHYLSLLTDQFPIESNFINFLADNLNAEIALGTISNVEEAVEWLSYTFLFVRMKVNPLVYGITYNDVQNDPLLITKRQEWIHAVAKALDKARMIRYNERTEDLNITDLGRTASHFYIKYDTVEIFNEMMKTIMTDSEVLNLIAHAHEFQQLKVRDDEMDELDQLTRDYCPLEVMGGSENLHGKINILLQTYLSCGRIDSFSLISDQAYIIQNAIRIIRALFDIALRKKQAIMTSRFLLMSKLLELQMWETDSPLKQFGFFGNDILGKLEAKNLSVEKLREMDHREIGAMIRNPKYGKIVQNKAFEIPLLKLESVLQPITRTVLRIRLKISADFKWNDKVHGKTTEPFWIWIEDPNSNFIYHSEYFLITKKQVIKNEEQELIMTIPISEPLPSQYYVKVVSDRWLGSDMTEALSFLNLILPETHPPHTDLLPLQPLPVSVLDDPALEKLYKFSHFNSIQTQIFHCLYHTDKNVLLGAPTGSGKTVVAEIAMFRVFRVYPGAKVVYIAPLKALVRERMEDWKIRLEKNLKRKVVELTGDVSPDVKAINAADVIVTTPEKWDGISRSWQTRNYVRKVALIIIDEIHLLGEDRGPVLEVIVSRTNFISSYTTNRFRVVGLSTALANAKDLADWLGIGQMGLYNFRPSVRPVPLEVHISGFPGKHYCPRMATMNRPTFQAIRQHSPVQPALVFVSSRRQTRLTALDLIAYLAGEDNPKQWLHMKEEEMDQIILNTKDSNLKLTLAFGIGMHHAGLVERDRKTVEELFLNQKIQVLIATATLAWGVNFPAHLVVIKGTEYYDGKLKRYVDMPITDVLQMMGRAGRPQFDEQGVAVVLVHDVKKNFYKKFLYEPFPVESSLLEVLPDHLNAEIVAGSIQTKQEALDYLTWTYFFRRLLKNPAYYQLEGSVEECINEYLSKLVEKAISALEDAFCVEVQMDERTVECTSMGRIASFYYLSHQSMKHFRDTLKRDLNYEELLQALCNAHEYSQLPVRHNEDNLNGELSKKCPLPVNQYTLDSPFTKAELLFQAHFFDVPLPCADYYTDLKSVLDQSIRIIQAMIDICAEEGWLASTLRLQNMMQMVIQGSWIRSSPILTLPHVEDFHVKLLQKRNPIMATLPGLIDKTTKDYYALANILRQDLSENEIEEIHRVICSFPVLSVKLKIRSGEEEIDVRQPMKKDDWIKLPADSEHFISLDMRRKNKTYNEGGGRGGGGGGGGGLKAYTPKFPKGTDEGWFLTLGCVEDGELLALKRASNVRANGSNQSLSFRTPTRTGRHILTLYIFSDCYLGLDQQYSINVDIFENE</sequence>
<keyword evidence="13" id="KW-0539">Nucleus</keyword>
<dbReference type="Gene3D" id="1.10.10.10">
    <property type="entry name" value="Winged helix-like DNA-binding domain superfamily/Winged helix DNA-binding domain"/>
    <property type="match status" value="2"/>
</dbReference>
<dbReference type="CDD" id="cd18020">
    <property type="entry name" value="DEXHc_ASCC3_1"/>
    <property type="match status" value="1"/>
</dbReference>
<dbReference type="InterPro" id="IPR001650">
    <property type="entry name" value="Helicase_C-like"/>
</dbReference>
<dbReference type="InterPro" id="IPR036390">
    <property type="entry name" value="WH_DNA-bd_sf"/>
</dbReference>
<dbReference type="InterPro" id="IPR058856">
    <property type="entry name" value="ASCC3_N"/>
</dbReference>
<dbReference type="FunCoup" id="E0VWZ2">
    <property type="interactions" value="1873"/>
</dbReference>
<feature type="domain" description="Helicase ATP-binding" evidence="17">
    <location>
        <begin position="456"/>
        <end position="639"/>
    </location>
</feature>
<evidence type="ECO:0000256" key="5">
    <source>
        <dbReference type="ARBA" id="ARBA00022737"/>
    </source>
</evidence>
<keyword evidence="7" id="KW-0227">DNA damage</keyword>
<dbReference type="FunFam" id="1.10.10.10:FF:000012">
    <property type="entry name" value="U5 small nuclear ribonucleoprotein helicase"/>
    <property type="match status" value="1"/>
</dbReference>
<dbReference type="CDD" id="cd18795">
    <property type="entry name" value="SF2_C_Ski2"/>
    <property type="match status" value="2"/>
</dbReference>
<evidence type="ECO:0000259" key="18">
    <source>
        <dbReference type="PROSITE" id="PS51194"/>
    </source>
</evidence>
<dbReference type="Gene3D" id="1.10.150.20">
    <property type="entry name" value="5' to 3' exonuclease, C-terminal subdomain"/>
    <property type="match status" value="1"/>
</dbReference>
<dbReference type="Pfam" id="PF23445">
    <property type="entry name" value="WHD_SNRNP200"/>
    <property type="match status" value="2"/>
</dbReference>
<dbReference type="GO" id="GO:0005524">
    <property type="term" value="F:ATP binding"/>
    <property type="evidence" value="ECO:0007669"/>
    <property type="project" value="UniProtKB-KW"/>
</dbReference>
<evidence type="ECO:0000256" key="8">
    <source>
        <dbReference type="ARBA" id="ARBA00022801"/>
    </source>
</evidence>
<evidence type="ECO:0000256" key="15">
    <source>
        <dbReference type="ARBA" id="ARBA00054527"/>
    </source>
</evidence>
<dbReference type="Pfam" id="PF02889">
    <property type="entry name" value="Sec63"/>
    <property type="match status" value="2"/>
</dbReference>
<dbReference type="InterPro" id="IPR050474">
    <property type="entry name" value="Hel308_SKI2-like"/>
</dbReference>
<dbReference type="InterPro" id="IPR036388">
    <property type="entry name" value="WH-like_DNA-bd_sf"/>
</dbReference>
<dbReference type="SMART" id="SM00973">
    <property type="entry name" value="Sec63"/>
    <property type="match status" value="2"/>
</dbReference>
<dbReference type="Pfam" id="PF00271">
    <property type="entry name" value="Helicase_C"/>
    <property type="match status" value="2"/>
</dbReference>
<dbReference type="SUPFAM" id="SSF158702">
    <property type="entry name" value="Sec63 N-terminal domain-like"/>
    <property type="match status" value="2"/>
</dbReference>
<dbReference type="FunFam" id="1.10.10.10:FF:000024">
    <property type="entry name" value="U5 small nuclear ribonucleoprotein helicase"/>
    <property type="match status" value="1"/>
</dbReference>
<evidence type="ECO:0000256" key="12">
    <source>
        <dbReference type="ARBA" id="ARBA00023235"/>
    </source>
</evidence>
<dbReference type="SUPFAM" id="SSF52540">
    <property type="entry name" value="P-loop containing nucleoside triphosphate hydrolases"/>
    <property type="match status" value="4"/>
</dbReference>
<keyword evidence="4" id="KW-0963">Cytoplasm</keyword>
<dbReference type="InterPro" id="IPR057842">
    <property type="entry name" value="WH_MER3"/>
</dbReference>
<dbReference type="OrthoDB" id="5575at2759"/>
<evidence type="ECO:0000313" key="20">
    <source>
        <dbReference type="EnsemblMetazoa" id="PHUM492270-PA"/>
    </source>
</evidence>
<dbReference type="Pfam" id="PF26582">
    <property type="entry name" value="ASCC3_N"/>
    <property type="match status" value="1"/>
</dbReference>
<dbReference type="CDD" id="cd18022">
    <property type="entry name" value="DEXHc_ASCC3_2"/>
    <property type="match status" value="1"/>
</dbReference>
<dbReference type="KEGG" id="phu:Phum_PHUM492270"/>
<dbReference type="Gene3D" id="2.60.40.150">
    <property type="entry name" value="C2 domain"/>
    <property type="match status" value="2"/>
</dbReference>
<keyword evidence="8" id="KW-0378">Hydrolase</keyword>
<dbReference type="OMA" id="MCSATEF"/>
<dbReference type="SUPFAM" id="SSF81296">
    <property type="entry name" value="E set domains"/>
    <property type="match status" value="1"/>
</dbReference>
<dbReference type="HOGENOM" id="CLU_000335_2_1_1"/>
<comment type="function">
    <text evidence="15">Catalyzes the ATP-dependent unwinding of U4/U6 RNA duplices, an essential step in the assembly of a catalytically active spliceosome. Plays a role in pre-mRNA splicing.</text>
</comment>
<dbReference type="FunFam" id="1.10.3380.10:FF:000001">
    <property type="entry name" value="U5 small nuclear ribonucleoprotein helicase"/>
    <property type="match status" value="1"/>
</dbReference>
<keyword evidence="21" id="KW-1185">Reference proteome</keyword>
<dbReference type="Pfam" id="PF18149">
    <property type="entry name" value="Helicase_PWI"/>
    <property type="match status" value="1"/>
</dbReference>
<name>E0VWZ2_PEDHC</name>
<dbReference type="VEuPathDB" id="VectorBase:PHUM492270"/>
<dbReference type="GO" id="GO:0006397">
    <property type="term" value="P:mRNA processing"/>
    <property type="evidence" value="ECO:0007669"/>
    <property type="project" value="UniProtKB-ARBA"/>
</dbReference>
<feature type="transmembrane region" description="Helical" evidence="16">
    <location>
        <begin position="273"/>
        <end position="293"/>
    </location>
</feature>
<dbReference type="GeneID" id="8235874"/>
<evidence type="ECO:0000256" key="9">
    <source>
        <dbReference type="ARBA" id="ARBA00022806"/>
    </source>
</evidence>
<keyword evidence="11" id="KW-0234">DNA repair</keyword>
<dbReference type="SUPFAM" id="SSF46785">
    <property type="entry name" value="Winged helix' DNA-binding domain"/>
    <property type="match status" value="2"/>
</dbReference>
<evidence type="ECO:0000256" key="3">
    <source>
        <dbReference type="ARBA" id="ARBA00010140"/>
    </source>
</evidence>
<dbReference type="InterPro" id="IPR035892">
    <property type="entry name" value="C2_domain_sf"/>
</dbReference>
<dbReference type="InterPro" id="IPR027417">
    <property type="entry name" value="P-loop_NTPase"/>
</dbReference>
<dbReference type="EMBL" id="DS235824">
    <property type="protein sequence ID" value="EEB17898.1"/>
    <property type="molecule type" value="Genomic_DNA"/>
</dbReference>
<dbReference type="InterPro" id="IPR003593">
    <property type="entry name" value="AAA+_ATPase"/>
</dbReference>
<keyword evidence="16" id="KW-0472">Membrane</keyword>
<dbReference type="PROSITE" id="PS51192">
    <property type="entry name" value="HELICASE_ATP_BIND_1"/>
    <property type="match status" value="2"/>
</dbReference>
<evidence type="ECO:0000256" key="11">
    <source>
        <dbReference type="ARBA" id="ARBA00023204"/>
    </source>
</evidence>
<organism>
    <name type="scientific">Pediculus humanus subsp. corporis</name>
    <name type="common">Body louse</name>
    <dbReference type="NCBI Taxonomy" id="121224"/>
    <lineage>
        <taxon>Eukaryota</taxon>
        <taxon>Metazoa</taxon>
        <taxon>Ecdysozoa</taxon>
        <taxon>Arthropoda</taxon>
        <taxon>Hexapoda</taxon>
        <taxon>Insecta</taxon>
        <taxon>Pterygota</taxon>
        <taxon>Neoptera</taxon>
        <taxon>Paraneoptera</taxon>
        <taxon>Psocodea</taxon>
        <taxon>Troctomorpha</taxon>
        <taxon>Phthiraptera</taxon>
        <taxon>Anoplura</taxon>
        <taxon>Pediculidae</taxon>
        <taxon>Pediculus</taxon>
    </lineage>
</organism>
<keyword evidence="16" id="KW-1133">Transmembrane helix</keyword>
<dbReference type="eggNOG" id="KOG0952">
    <property type="taxonomic scope" value="Eukaryota"/>
</dbReference>
<comment type="similarity">
    <text evidence="3">Belongs to the helicase family. SKI2 subfamily.</text>
</comment>
<feature type="domain" description="Helicase ATP-binding" evidence="17">
    <location>
        <begin position="1306"/>
        <end position="1481"/>
    </location>
</feature>
<dbReference type="FunFam" id="3.40.50.300:FF:000062">
    <property type="entry name" value="U5 small nuclear ribonucleoprotein helicase"/>
    <property type="match status" value="1"/>
</dbReference>
<evidence type="ECO:0000256" key="6">
    <source>
        <dbReference type="ARBA" id="ARBA00022741"/>
    </source>
</evidence>
<dbReference type="InParanoid" id="E0VWZ2"/>
<accession>E0VWZ2</accession>
<dbReference type="EMBL" id="AAZO01005954">
    <property type="status" value="NOT_ANNOTATED_CDS"/>
    <property type="molecule type" value="Genomic_DNA"/>
</dbReference>
<dbReference type="InterPro" id="IPR014756">
    <property type="entry name" value="Ig_E-set"/>
</dbReference>
<dbReference type="GO" id="GO:0180022">
    <property type="term" value="C:RQC-trigger complex"/>
    <property type="evidence" value="ECO:0007669"/>
    <property type="project" value="UniProtKB-ARBA"/>
</dbReference>
<evidence type="ECO:0000256" key="14">
    <source>
        <dbReference type="ARBA" id="ARBA00034541"/>
    </source>
</evidence>
<dbReference type="InterPro" id="IPR041094">
    <property type="entry name" value="Brr2_helicase_PWI"/>
</dbReference>
<evidence type="ECO:0000256" key="10">
    <source>
        <dbReference type="ARBA" id="ARBA00022840"/>
    </source>
</evidence>
<evidence type="ECO:0000256" key="16">
    <source>
        <dbReference type="SAM" id="Phobius"/>
    </source>
</evidence>
<keyword evidence="9" id="KW-0347">Helicase</keyword>
<dbReference type="SMART" id="SM00382">
    <property type="entry name" value="AAA"/>
    <property type="match status" value="2"/>
</dbReference>
<dbReference type="RefSeq" id="XP_002430636.1">
    <property type="nucleotide sequence ID" value="XM_002430591.1"/>
</dbReference>
<dbReference type="FunFam" id="2.60.40.150:FF:000113">
    <property type="entry name" value="activating signal cointegrator 1 complex subunit 3"/>
    <property type="match status" value="1"/>
</dbReference>
<dbReference type="GO" id="GO:0016787">
    <property type="term" value="F:hydrolase activity"/>
    <property type="evidence" value="ECO:0007669"/>
    <property type="project" value="UniProtKB-KW"/>
</dbReference>
<dbReference type="FunFam" id="3.40.50.300:FF:000198">
    <property type="entry name" value="Activating signal cointegrator 1 complex subunit"/>
    <property type="match status" value="1"/>
</dbReference>
<dbReference type="FunFam" id="2.60.40.150:FF:000004">
    <property type="entry name" value="RNA helicase, activating signal cointegrator 1"/>
    <property type="match status" value="1"/>
</dbReference>
<feature type="domain" description="Helicase C-terminal" evidence="18">
    <location>
        <begin position="1518"/>
        <end position="1722"/>
    </location>
</feature>
<evidence type="ECO:0000256" key="13">
    <source>
        <dbReference type="ARBA" id="ARBA00023242"/>
    </source>
</evidence>
<reference evidence="19" key="1">
    <citation type="submission" date="2007-04" db="EMBL/GenBank/DDBJ databases">
        <title>Annotation of Pediculus humanus corporis strain USDA.</title>
        <authorList>
            <person name="Kirkness E."/>
            <person name="Hannick L."/>
            <person name="Hass B."/>
            <person name="Bruggner R."/>
            <person name="Lawson D."/>
            <person name="Bidwell S."/>
            <person name="Joardar V."/>
            <person name="Caler E."/>
            <person name="Walenz B."/>
            <person name="Inman J."/>
            <person name="Schobel S."/>
            <person name="Galinsky K."/>
            <person name="Amedeo P."/>
            <person name="Strausberg R."/>
        </authorList>
    </citation>
    <scope>NUCLEOTIDE SEQUENCE</scope>
    <source>
        <strain evidence="19">USDA</strain>
    </source>
</reference>
<evidence type="ECO:0000259" key="17">
    <source>
        <dbReference type="PROSITE" id="PS51192"/>
    </source>
</evidence>
<keyword evidence="16" id="KW-0812">Transmembrane</keyword>
<dbReference type="FunFam" id="1.10.3380.10:FF:000002">
    <property type="entry name" value="Activating signal cointegrator 1 complex subunit 3"/>
    <property type="match status" value="1"/>
</dbReference>
<keyword evidence="5" id="KW-0677">Repeat</keyword>
<dbReference type="Gene3D" id="3.40.50.300">
    <property type="entry name" value="P-loop containing nucleotide triphosphate hydrolases"/>
    <property type="match status" value="4"/>
</dbReference>
<evidence type="ECO:0000256" key="2">
    <source>
        <dbReference type="ARBA" id="ARBA00004514"/>
    </source>
</evidence>
<dbReference type="GO" id="GO:0005737">
    <property type="term" value="C:cytoplasm"/>
    <property type="evidence" value="ECO:0007669"/>
    <property type="project" value="UniProtKB-SubCell"/>
</dbReference>
<evidence type="ECO:0000313" key="21">
    <source>
        <dbReference type="Proteomes" id="UP000009046"/>
    </source>
</evidence>
<reference evidence="20" key="3">
    <citation type="submission" date="2021-02" db="UniProtKB">
        <authorList>
            <consortium name="EnsemblMetazoa"/>
        </authorList>
    </citation>
    <scope>IDENTIFICATION</scope>
    <source>
        <strain evidence="20">USDA</strain>
    </source>
</reference>
<dbReference type="STRING" id="121224.E0VWZ2"/>
<gene>
    <name evidence="20" type="primary">8235874</name>
    <name evidence="19" type="ORF">Phum_PHUM492270</name>
</gene>
<comment type="subcellular location">
    <subcellularLocation>
        <location evidence="2">Cytoplasm</location>
        <location evidence="2">Cytosol</location>
    </subcellularLocation>
    <subcellularLocation>
        <location evidence="1">Nucleus speckle</location>
    </subcellularLocation>
</comment>
<proteinExistence type="inferred from homology"/>
<keyword evidence="10" id="KW-0067">ATP-binding</keyword>
<evidence type="ECO:0000256" key="4">
    <source>
        <dbReference type="ARBA" id="ARBA00022490"/>
    </source>
</evidence>
<dbReference type="InterPro" id="IPR014001">
    <property type="entry name" value="Helicase_ATP-bd"/>
</dbReference>
<dbReference type="SMART" id="SM00487">
    <property type="entry name" value="DEXDc"/>
    <property type="match status" value="2"/>
</dbReference>
<evidence type="ECO:0000313" key="19">
    <source>
        <dbReference type="EMBL" id="EEB17898.1"/>
    </source>
</evidence>
<dbReference type="Pfam" id="PF00270">
    <property type="entry name" value="DEAD"/>
    <property type="match status" value="2"/>
</dbReference>
<evidence type="ECO:0000256" key="7">
    <source>
        <dbReference type="ARBA" id="ARBA00022763"/>
    </source>
</evidence>
<dbReference type="FunFam" id="3.40.50.300:FF:000102">
    <property type="entry name" value="RNA helicase, activating signal cointegrator 1"/>
    <property type="match status" value="1"/>
</dbReference>
<dbReference type="Proteomes" id="UP000009046">
    <property type="component" value="Unassembled WGS sequence"/>
</dbReference>
<dbReference type="FunFam" id="1.10.150.20:FF:000004">
    <property type="entry name" value="U5 small nuclear ribonucleoprotein helicase"/>
    <property type="match status" value="1"/>
</dbReference>
<evidence type="ECO:0000256" key="1">
    <source>
        <dbReference type="ARBA" id="ARBA00004324"/>
    </source>
</evidence>
<keyword evidence="12" id="KW-0413">Isomerase</keyword>
<keyword evidence="6" id="KW-0547">Nucleotide-binding</keyword>
<dbReference type="PANTHER" id="PTHR47961:SF13">
    <property type="entry name" value="ACTIVATING SIGNAL COINTEGRATOR 1 COMPLEX SUBUNIT 3"/>
    <property type="match status" value="1"/>
</dbReference>
<dbReference type="GO" id="GO:0004386">
    <property type="term" value="F:helicase activity"/>
    <property type="evidence" value="ECO:0007669"/>
    <property type="project" value="UniProtKB-KW"/>
</dbReference>
<dbReference type="PANTHER" id="PTHR47961">
    <property type="entry name" value="DNA POLYMERASE THETA, PUTATIVE (AFU_ORTHOLOGUE AFUA_1G05260)-RELATED"/>
    <property type="match status" value="1"/>
</dbReference>
<dbReference type="FunFam" id="3.40.50.300:FF:000231">
    <property type="entry name" value="Activating signal cointegrator 1 complex subunit 3"/>
    <property type="match status" value="1"/>
</dbReference>
<feature type="domain" description="Helicase C-terminal" evidence="18">
    <location>
        <begin position="674"/>
        <end position="888"/>
    </location>
</feature>
<dbReference type="EnsemblMetazoa" id="PHUM492270-RA">
    <property type="protein sequence ID" value="PHUM492270-PA"/>
    <property type="gene ID" value="PHUM492270"/>
</dbReference>
<reference evidence="19" key="2">
    <citation type="submission" date="2007-04" db="EMBL/GenBank/DDBJ databases">
        <title>The genome of the human body louse.</title>
        <authorList>
            <consortium name="The Human Body Louse Genome Consortium"/>
            <person name="Kirkness E."/>
            <person name="Walenz B."/>
            <person name="Hass B."/>
            <person name="Bruggner R."/>
            <person name="Strausberg R."/>
        </authorList>
    </citation>
    <scope>NUCLEOTIDE SEQUENCE</scope>
    <source>
        <strain evidence="19">USDA</strain>
    </source>
</reference>
<dbReference type="PROSITE" id="PS51194">
    <property type="entry name" value="HELICASE_CTER"/>
    <property type="match status" value="2"/>
</dbReference>